<feature type="compositionally biased region" description="Low complexity" evidence="5">
    <location>
        <begin position="256"/>
        <end position="269"/>
    </location>
</feature>
<dbReference type="SUPFAM" id="SSF53098">
    <property type="entry name" value="Ribonuclease H-like"/>
    <property type="match status" value="1"/>
</dbReference>
<keyword evidence="8" id="KW-1185">Reference proteome</keyword>
<sequence length="1560" mass="176137">MAVDGDDKDKNKNGEAGGNSELKLDIYDPLYLHPQDIGAQLITFKLEGTENYKVWSAAVQLALHTRNKLGFINGKCVRDPTDVLYQTQWDRCNSVVLSWLLGCISQDLYKGQVFSIDAKSVWDELNETYNKQDGSVIYNLHHKIYTLTQSGMSLSEYYHEFKALWRQFDSLVDLPTCVCDTSPQLKKHSDLLRLMQFLMGLDDSFSAVRSLILTTEPLPDVKSAFATLSRDDSHRNSQLASKSVKTGSAAFAARPNNGNAQNNNWNANKNGYNNKRFGRVSNLVCKHCNMSGHTIDRCFELVGYPPGFVKKGNNVNQNSANNVSDNKADTSKSTPHTLTSDQYQRLMAILSGTGDASKTHASIAGTFVSSNCVVSFHTSRFFNFNSNISAYSTYIGWIIDSGASQHITFCATILFDIMDVSHLNLTVAHPNGTVAQVKQIGSYKFGNNLILKDVLVVPGYHVSLLSVHKISKDNDVIVSFNEKMCKIQDLTQNYLMGTGSEKGGLYFLDEGKRVINSNIQSPVLSNCIWHNRLGHPSDQVLVVLKNKIKDLKTTKSGPCDICHKAKQTREPFPLSDHKVKQLGELVHLDVWGPYKVTSREGFRFFLTVVDDYTRAVWVFLLKSKSEVFDNLVSFFNLIKNQFDKTIKVFRSDNGTEFVNKKFESFLLTNGILHQTTCPYTPQQNGVAERKHRHLLNTARALMFQGGLPLNMWTESILTATYLINRLPTAVLSGKSPFEMVYNVEPNLLNLRCFGCLCFSTVLKESDKFGSRSDKCVFVGYAFDKKGYKLFNLDHKKFIFSRDVKFYETVFPFKNSSFTKDFVFEESDINVLNFFDQINDSSHNNLRSNDPNDDKGDSIDSNIESIPDTSTKKPNVSTIDNEASVNESLQAETLETADTVDVDESLPTETVETDGTANADNTSDKSSRMDTRNEKYATETTVSDGIQSASLNDDEYISEGEELDMFGKMFESPEPALGQTVRRTSRMTALPGKYKDFVLNKNHKYGIDKVVKYSNLSFENFVFTASLNKIQEPTSYQEASKIPRWVEAMNQEVEALNRNDTWEVVELPANRIAIGYKWIFKIKYKANGEIERYKARLVAKGYNQREGIDYDETFSPVVKIVTIRCVLTLAVNNKWPLFQLDVNNAFLYGELEEDVYMTLPEGFSDKNDKRVCKLKKSLYGLKQAPRKWNEKLTSVLKENGFVQSPNDFSLFVKNDNDVMLVLLVYVDDIIITGNNNDEIERFKKYLSSKFLIKDLGKLKYFLGIEVLDVEQGICLTQRKYCTELLSEFGMLGCKPCGTPIETNPDNKAVISKFGDDEPLSCITSYQKLVGKLIYLTLTRPDIAYSVHCLSQVMHKPMKSHLRLAFRVLRYLKNEPGLGITFKESASTGLKVFVDSDWAKCKVTRRSVTGYSVFLGSSLVSWKSKKQAVVARSSTEAEFRAMCNVCCEVMWITKVLVDLHVKVEIPVEMFCDNKSAMQIAVNPVLHERSKHFEIDLYFLREKVASGFIKTVKVKSEDNVADLFTKGLNISDHNKFCKVLGLLNVFQDKTSEPDKVDGGVDGR</sequence>
<feature type="compositionally biased region" description="Polar residues" evidence="5">
    <location>
        <begin position="858"/>
        <end position="877"/>
    </location>
</feature>
<dbReference type="Pfam" id="PF03732">
    <property type="entry name" value="Retrotrans_gag"/>
    <property type="match status" value="1"/>
</dbReference>
<dbReference type="SUPFAM" id="SSF56672">
    <property type="entry name" value="DNA/RNA polymerases"/>
    <property type="match status" value="1"/>
</dbReference>
<keyword evidence="1" id="KW-0645">Protease</keyword>
<dbReference type="GO" id="GO:0006508">
    <property type="term" value="P:proteolysis"/>
    <property type="evidence" value="ECO:0007669"/>
    <property type="project" value="UniProtKB-KW"/>
</dbReference>
<evidence type="ECO:0000256" key="3">
    <source>
        <dbReference type="ARBA" id="ARBA00022750"/>
    </source>
</evidence>
<keyword evidence="2" id="KW-0479">Metal-binding</keyword>
<evidence type="ECO:0000256" key="5">
    <source>
        <dbReference type="SAM" id="MobiDB-lite"/>
    </source>
</evidence>
<dbReference type="InterPro" id="IPR025724">
    <property type="entry name" value="GAG-pre-integrase_dom"/>
</dbReference>
<feature type="compositionally biased region" description="Low complexity" evidence="5">
    <location>
        <begin position="313"/>
        <end position="325"/>
    </location>
</feature>
<feature type="region of interest" description="Disordered" evidence="5">
    <location>
        <begin position="842"/>
        <end position="877"/>
    </location>
</feature>
<proteinExistence type="predicted"/>
<accession>A0A2U1M464</accession>
<name>A0A2U1M464_ARTAN</name>
<feature type="compositionally biased region" description="Polar residues" evidence="5">
    <location>
        <begin position="906"/>
        <end position="920"/>
    </location>
</feature>
<evidence type="ECO:0000256" key="2">
    <source>
        <dbReference type="ARBA" id="ARBA00022723"/>
    </source>
</evidence>
<dbReference type="InterPro" id="IPR057670">
    <property type="entry name" value="SH3_retrovirus"/>
</dbReference>
<protein>
    <submittedName>
        <fullName evidence="7">Ribonuclease H-like domain-containing protein</fullName>
    </submittedName>
</protein>
<dbReference type="InterPro" id="IPR029472">
    <property type="entry name" value="Copia-like_N"/>
</dbReference>
<dbReference type="InterPro" id="IPR013103">
    <property type="entry name" value="RVT_2"/>
</dbReference>
<dbReference type="Gene3D" id="3.30.420.10">
    <property type="entry name" value="Ribonuclease H-like superfamily/Ribonuclease H"/>
    <property type="match status" value="1"/>
</dbReference>
<dbReference type="PANTHER" id="PTHR42648">
    <property type="entry name" value="TRANSPOSASE, PUTATIVE-RELATED"/>
    <property type="match status" value="1"/>
</dbReference>
<evidence type="ECO:0000256" key="1">
    <source>
        <dbReference type="ARBA" id="ARBA00022670"/>
    </source>
</evidence>
<dbReference type="Pfam" id="PF22936">
    <property type="entry name" value="Pol_BBD"/>
    <property type="match status" value="1"/>
</dbReference>
<evidence type="ECO:0000313" key="8">
    <source>
        <dbReference type="Proteomes" id="UP000245207"/>
    </source>
</evidence>
<dbReference type="InterPro" id="IPR036397">
    <property type="entry name" value="RNaseH_sf"/>
</dbReference>
<feature type="region of interest" description="Disordered" evidence="5">
    <location>
        <begin position="313"/>
        <end position="337"/>
    </location>
</feature>
<dbReference type="InterPro" id="IPR039537">
    <property type="entry name" value="Retrotran_Ty1/copia-like"/>
</dbReference>
<reference evidence="7 8" key="1">
    <citation type="journal article" date="2018" name="Mol. Plant">
        <title>The genome of Artemisia annua provides insight into the evolution of Asteraceae family and artemisinin biosynthesis.</title>
        <authorList>
            <person name="Shen Q."/>
            <person name="Zhang L."/>
            <person name="Liao Z."/>
            <person name="Wang S."/>
            <person name="Yan T."/>
            <person name="Shi P."/>
            <person name="Liu M."/>
            <person name="Fu X."/>
            <person name="Pan Q."/>
            <person name="Wang Y."/>
            <person name="Lv Z."/>
            <person name="Lu X."/>
            <person name="Zhang F."/>
            <person name="Jiang W."/>
            <person name="Ma Y."/>
            <person name="Chen M."/>
            <person name="Hao X."/>
            <person name="Li L."/>
            <person name="Tang Y."/>
            <person name="Lv G."/>
            <person name="Zhou Y."/>
            <person name="Sun X."/>
            <person name="Brodelius P.E."/>
            <person name="Rose J.K.C."/>
            <person name="Tang K."/>
        </authorList>
    </citation>
    <scope>NUCLEOTIDE SEQUENCE [LARGE SCALE GENOMIC DNA]</scope>
    <source>
        <strain evidence="8">cv. Huhao1</strain>
        <tissue evidence="7">Leaf</tissue>
    </source>
</reference>
<feature type="domain" description="Integrase catalytic" evidence="6">
    <location>
        <begin position="569"/>
        <end position="744"/>
    </location>
</feature>
<keyword evidence="3" id="KW-0064">Aspartyl protease</keyword>
<organism evidence="7 8">
    <name type="scientific">Artemisia annua</name>
    <name type="common">Sweet wormwood</name>
    <dbReference type="NCBI Taxonomy" id="35608"/>
    <lineage>
        <taxon>Eukaryota</taxon>
        <taxon>Viridiplantae</taxon>
        <taxon>Streptophyta</taxon>
        <taxon>Embryophyta</taxon>
        <taxon>Tracheophyta</taxon>
        <taxon>Spermatophyta</taxon>
        <taxon>Magnoliopsida</taxon>
        <taxon>eudicotyledons</taxon>
        <taxon>Gunneridae</taxon>
        <taxon>Pentapetalae</taxon>
        <taxon>asterids</taxon>
        <taxon>campanulids</taxon>
        <taxon>Asterales</taxon>
        <taxon>Asteraceae</taxon>
        <taxon>Asteroideae</taxon>
        <taxon>Anthemideae</taxon>
        <taxon>Artemisiinae</taxon>
        <taxon>Artemisia</taxon>
    </lineage>
</organism>
<dbReference type="Pfam" id="PF14244">
    <property type="entry name" value="Retrotran_gag_3"/>
    <property type="match status" value="1"/>
</dbReference>
<evidence type="ECO:0000313" key="7">
    <source>
        <dbReference type="EMBL" id="PWA56046.1"/>
    </source>
</evidence>
<dbReference type="PANTHER" id="PTHR42648:SF31">
    <property type="entry name" value="RNA-DIRECTED DNA POLYMERASE"/>
    <property type="match status" value="1"/>
</dbReference>
<gene>
    <name evidence="7" type="ORF">CTI12_AA421960</name>
</gene>
<dbReference type="Pfam" id="PF25597">
    <property type="entry name" value="SH3_retrovirus"/>
    <property type="match status" value="1"/>
</dbReference>
<evidence type="ECO:0000256" key="4">
    <source>
        <dbReference type="ARBA" id="ARBA00022801"/>
    </source>
</evidence>
<feature type="compositionally biased region" description="Polar residues" evidence="5">
    <location>
        <begin position="236"/>
        <end position="246"/>
    </location>
</feature>
<dbReference type="InterPro" id="IPR001584">
    <property type="entry name" value="Integrase_cat-core"/>
</dbReference>
<dbReference type="InterPro" id="IPR054722">
    <property type="entry name" value="PolX-like_BBD"/>
</dbReference>
<dbReference type="InterPro" id="IPR012337">
    <property type="entry name" value="RNaseH-like_sf"/>
</dbReference>
<dbReference type="Proteomes" id="UP000245207">
    <property type="component" value="Unassembled WGS sequence"/>
</dbReference>
<evidence type="ECO:0000259" key="6">
    <source>
        <dbReference type="PROSITE" id="PS50994"/>
    </source>
</evidence>
<dbReference type="STRING" id="35608.A0A2U1M464"/>
<keyword evidence="4" id="KW-0378">Hydrolase</keyword>
<feature type="compositionally biased region" description="Basic and acidic residues" evidence="5">
    <location>
        <begin position="921"/>
        <end position="936"/>
    </location>
</feature>
<dbReference type="GO" id="GO:0003676">
    <property type="term" value="F:nucleic acid binding"/>
    <property type="evidence" value="ECO:0007669"/>
    <property type="project" value="InterPro"/>
</dbReference>
<dbReference type="InterPro" id="IPR043502">
    <property type="entry name" value="DNA/RNA_pol_sf"/>
</dbReference>
<dbReference type="PROSITE" id="PS50994">
    <property type="entry name" value="INTEGRASE"/>
    <property type="match status" value="1"/>
</dbReference>
<dbReference type="GO" id="GO:0046872">
    <property type="term" value="F:metal ion binding"/>
    <property type="evidence" value="ECO:0007669"/>
    <property type="project" value="UniProtKB-KW"/>
</dbReference>
<dbReference type="InterPro" id="IPR005162">
    <property type="entry name" value="Retrotrans_gag_dom"/>
</dbReference>
<dbReference type="Pfam" id="PF00665">
    <property type="entry name" value="rve"/>
    <property type="match status" value="1"/>
</dbReference>
<feature type="region of interest" description="Disordered" evidence="5">
    <location>
        <begin position="890"/>
        <end position="941"/>
    </location>
</feature>
<dbReference type="EMBL" id="PKPP01006585">
    <property type="protein sequence ID" value="PWA56046.1"/>
    <property type="molecule type" value="Genomic_DNA"/>
</dbReference>
<feature type="region of interest" description="Disordered" evidence="5">
    <location>
        <begin position="236"/>
        <end position="269"/>
    </location>
</feature>
<dbReference type="OrthoDB" id="1617351at2759"/>
<dbReference type="Pfam" id="PF07727">
    <property type="entry name" value="RVT_2"/>
    <property type="match status" value="1"/>
</dbReference>
<comment type="caution">
    <text evidence="7">The sequence shown here is derived from an EMBL/GenBank/DDBJ whole genome shotgun (WGS) entry which is preliminary data.</text>
</comment>
<dbReference type="GO" id="GO:0015074">
    <property type="term" value="P:DNA integration"/>
    <property type="evidence" value="ECO:0007669"/>
    <property type="project" value="InterPro"/>
</dbReference>
<dbReference type="Pfam" id="PF13976">
    <property type="entry name" value="gag_pre-integrs"/>
    <property type="match status" value="1"/>
</dbReference>
<dbReference type="CDD" id="cd09272">
    <property type="entry name" value="RNase_HI_RT_Ty1"/>
    <property type="match status" value="1"/>
</dbReference>
<dbReference type="GO" id="GO:0004190">
    <property type="term" value="F:aspartic-type endopeptidase activity"/>
    <property type="evidence" value="ECO:0007669"/>
    <property type="project" value="UniProtKB-KW"/>
</dbReference>